<evidence type="ECO:0008006" key="5">
    <source>
        <dbReference type="Google" id="ProtNLM"/>
    </source>
</evidence>
<evidence type="ECO:0000313" key="3">
    <source>
        <dbReference type="Proteomes" id="UP000663832"/>
    </source>
</evidence>
<dbReference type="SUPFAM" id="SSF52047">
    <property type="entry name" value="RNI-like"/>
    <property type="match status" value="1"/>
</dbReference>
<name>A0A813VNY2_9BILA</name>
<keyword evidence="3" id="KW-1185">Reference proteome</keyword>
<protein>
    <recommendedName>
        <fullName evidence="5">F-box domain-containing protein</fullName>
    </recommendedName>
</protein>
<dbReference type="EMBL" id="CAJNOI010000023">
    <property type="protein sequence ID" value="CAF0846029.1"/>
    <property type="molecule type" value="Genomic_DNA"/>
</dbReference>
<evidence type="ECO:0000313" key="1">
    <source>
        <dbReference type="EMBL" id="CAF0846029.1"/>
    </source>
</evidence>
<sequence>MKEIKRQREDDLKDNDNKKQKLQVKPNDLNKFDDLISSQRISFEYLANEIMYKIFEYLNFHHKYIAFSDLNIRFENLLRNSKQHIEVSCSSMSKSTFEYYHKQILIPNQYQMKSLHLTNPFIIDSIWKSLSNFIQLEILHLNNVDKRQLKNIFQDLISLPKLSSLTISCIESMKTANHYFLDIFRIPNLKYCKMKLITSAHNEILPFCSKNASLIEHFIIEDGIYLENLIPFLSYLPQLHRLSIDRLSGKFVNQINNRNSILSNNLTHLSIKKTMISMNCFELFIQNYFTQLQVLNISRACAGEYINGFRWEKLISTSTQHLRIFALQISFKTNDPLMRENIIQQFQSPFWQEKQWFFVCSSYSIMFDSYINLYSINPYRKKYFLLGNENTTEIDSMTSVIHLDIQCENALMNCRTYFPNVTKLTFACSDNEEKNKVSLLPTLNHILPVKQLTTLHFVRFYQSLTLIYKLLTIASNVHTLTLRVGGISDKDAMLNQQSEKFQIISKINHVRNIFIYNRCQLEHIEFLLHLCPRIEDLSFSMNSNIRSWLTFLLSQENENTRHLHSIRVTDTSKYDFNRIKTIVQYNNLLKNNMIKYICHCKTTFIWW</sequence>
<dbReference type="Proteomes" id="UP000663877">
    <property type="component" value="Unassembled WGS sequence"/>
</dbReference>
<comment type="caution">
    <text evidence="1">The sequence shown here is derived from an EMBL/GenBank/DDBJ whole genome shotgun (WGS) entry which is preliminary data.</text>
</comment>
<accession>A0A813VNY2</accession>
<dbReference type="Proteomes" id="UP000663832">
    <property type="component" value="Unassembled WGS sequence"/>
</dbReference>
<proteinExistence type="predicted"/>
<dbReference type="OrthoDB" id="10077056at2759"/>
<reference evidence="1" key="1">
    <citation type="submission" date="2021-02" db="EMBL/GenBank/DDBJ databases">
        <authorList>
            <person name="Nowell W R."/>
        </authorList>
    </citation>
    <scope>NUCLEOTIDE SEQUENCE</scope>
</reference>
<dbReference type="Gene3D" id="3.80.10.10">
    <property type="entry name" value="Ribonuclease Inhibitor"/>
    <property type="match status" value="1"/>
</dbReference>
<dbReference type="EMBL" id="CAJNOM010000294">
    <property type="protein sequence ID" value="CAF1328565.1"/>
    <property type="molecule type" value="Genomic_DNA"/>
</dbReference>
<dbReference type="AlphaFoldDB" id="A0A813VNY2"/>
<gene>
    <name evidence="1" type="ORF">BJG266_LOCUS7579</name>
    <name evidence="2" type="ORF">QVE165_LOCUS32756</name>
</gene>
<evidence type="ECO:0000313" key="4">
    <source>
        <dbReference type="Proteomes" id="UP000663877"/>
    </source>
</evidence>
<evidence type="ECO:0000313" key="2">
    <source>
        <dbReference type="EMBL" id="CAF1328565.1"/>
    </source>
</evidence>
<organism evidence="1 4">
    <name type="scientific">Adineta steineri</name>
    <dbReference type="NCBI Taxonomy" id="433720"/>
    <lineage>
        <taxon>Eukaryota</taxon>
        <taxon>Metazoa</taxon>
        <taxon>Spiralia</taxon>
        <taxon>Gnathifera</taxon>
        <taxon>Rotifera</taxon>
        <taxon>Eurotatoria</taxon>
        <taxon>Bdelloidea</taxon>
        <taxon>Adinetida</taxon>
        <taxon>Adinetidae</taxon>
        <taxon>Adineta</taxon>
    </lineage>
</organism>
<dbReference type="InterPro" id="IPR032675">
    <property type="entry name" value="LRR_dom_sf"/>
</dbReference>